<evidence type="ECO:0000256" key="3">
    <source>
        <dbReference type="SAM" id="MobiDB-lite"/>
    </source>
</evidence>
<dbReference type="EMBL" id="VKHT01000247">
    <property type="protein sequence ID" value="MBB0244481.1"/>
    <property type="molecule type" value="Genomic_DNA"/>
</dbReference>
<dbReference type="AlphaFoldDB" id="A0A7W3Y1L0"/>
<evidence type="ECO:0000313" key="4">
    <source>
        <dbReference type="EMBL" id="MBB0244481.1"/>
    </source>
</evidence>
<sequence>LPPTGLHAPLVTPFDSEGRPDASALETLGHELLEEGARGLVALGTTGEPTSPDPAERATVLDVCARVAREHDALLTVGVGGGDTRTVERALADLADRPGVGAALVPVVPASRQAVETTGRLLAAVEHLDVPGRAVTAGGSPPGTALTPPVGGR</sequence>
<dbReference type="Pfam" id="PF00701">
    <property type="entry name" value="DHDPS"/>
    <property type="match status" value="1"/>
</dbReference>
<dbReference type="PANTHER" id="PTHR12128">
    <property type="entry name" value="DIHYDRODIPICOLINATE SYNTHASE"/>
    <property type="match status" value="1"/>
</dbReference>
<evidence type="ECO:0000256" key="1">
    <source>
        <dbReference type="ARBA" id="ARBA00007592"/>
    </source>
</evidence>
<reference evidence="5" key="1">
    <citation type="submission" date="2019-10" db="EMBL/GenBank/DDBJ databases">
        <title>Streptomyces sp. nov., a novel actinobacterium isolated from alkaline environment.</title>
        <authorList>
            <person name="Golinska P."/>
        </authorList>
    </citation>
    <scope>NUCLEOTIDE SEQUENCE [LARGE SCALE GENOMIC DNA]</scope>
    <source>
        <strain evidence="5">DSM 42118</strain>
    </source>
</reference>
<proteinExistence type="inferred from homology"/>
<comment type="caution">
    <text evidence="4">The sequence shown here is derived from an EMBL/GenBank/DDBJ whole genome shotgun (WGS) entry which is preliminary data.</text>
</comment>
<gene>
    <name evidence="4" type="ORF">FNQ90_10280</name>
</gene>
<keyword evidence="5" id="KW-1185">Reference proteome</keyword>
<dbReference type="GO" id="GO:0008840">
    <property type="term" value="F:4-hydroxy-tetrahydrodipicolinate synthase activity"/>
    <property type="evidence" value="ECO:0007669"/>
    <property type="project" value="TreeGrafter"/>
</dbReference>
<dbReference type="RefSeq" id="WP_182606100.1">
    <property type="nucleotide sequence ID" value="NZ_VKHT01000247.1"/>
</dbReference>
<keyword evidence="2" id="KW-0456">Lyase</keyword>
<feature type="non-terminal residue" evidence="4">
    <location>
        <position position="1"/>
    </location>
</feature>
<feature type="region of interest" description="Disordered" evidence="3">
    <location>
        <begin position="133"/>
        <end position="153"/>
    </location>
</feature>
<evidence type="ECO:0000256" key="2">
    <source>
        <dbReference type="ARBA" id="ARBA00023239"/>
    </source>
</evidence>
<dbReference type="Proteomes" id="UP000538929">
    <property type="component" value="Unassembled WGS sequence"/>
</dbReference>
<name>A0A7W3Y1L0_9ACTN</name>
<dbReference type="PANTHER" id="PTHR12128:SF66">
    <property type="entry name" value="4-HYDROXY-2-OXOGLUTARATE ALDOLASE, MITOCHONDRIAL"/>
    <property type="match status" value="1"/>
</dbReference>
<feature type="region of interest" description="Disordered" evidence="3">
    <location>
        <begin position="1"/>
        <end position="22"/>
    </location>
</feature>
<dbReference type="Gene3D" id="3.20.20.70">
    <property type="entry name" value="Aldolase class I"/>
    <property type="match status" value="1"/>
</dbReference>
<organism evidence="4 5">
    <name type="scientific">Streptomyces alkaliphilus</name>
    <dbReference type="NCBI Taxonomy" id="1472722"/>
    <lineage>
        <taxon>Bacteria</taxon>
        <taxon>Bacillati</taxon>
        <taxon>Actinomycetota</taxon>
        <taxon>Actinomycetes</taxon>
        <taxon>Kitasatosporales</taxon>
        <taxon>Streptomycetaceae</taxon>
        <taxon>Streptomyces</taxon>
    </lineage>
</organism>
<dbReference type="InterPro" id="IPR002220">
    <property type="entry name" value="DapA-like"/>
</dbReference>
<protein>
    <recommendedName>
        <fullName evidence="6">4-hydroxy-tetrahydrodipicolinate synthase</fullName>
    </recommendedName>
</protein>
<evidence type="ECO:0000313" key="5">
    <source>
        <dbReference type="Proteomes" id="UP000538929"/>
    </source>
</evidence>
<dbReference type="SUPFAM" id="SSF51569">
    <property type="entry name" value="Aldolase"/>
    <property type="match status" value="1"/>
</dbReference>
<comment type="similarity">
    <text evidence="1">Belongs to the DapA family.</text>
</comment>
<dbReference type="InterPro" id="IPR013785">
    <property type="entry name" value="Aldolase_TIM"/>
</dbReference>
<evidence type="ECO:0008006" key="6">
    <source>
        <dbReference type="Google" id="ProtNLM"/>
    </source>
</evidence>
<accession>A0A7W3Y1L0</accession>